<evidence type="ECO:0000313" key="13">
    <source>
        <dbReference type="EMBL" id="ABM60341.1"/>
    </source>
</evidence>
<feature type="signal peptide" evidence="11">
    <location>
        <begin position="1"/>
        <end position="19"/>
    </location>
</feature>
<organism evidence="13 14">
    <name type="scientific">Verminephrobacter eiseniae (strain EF01-2)</name>
    <dbReference type="NCBI Taxonomy" id="391735"/>
    <lineage>
        <taxon>Bacteria</taxon>
        <taxon>Pseudomonadati</taxon>
        <taxon>Pseudomonadota</taxon>
        <taxon>Betaproteobacteria</taxon>
        <taxon>Burkholderiales</taxon>
        <taxon>Comamonadaceae</taxon>
        <taxon>Verminephrobacter</taxon>
    </lineage>
</organism>
<dbReference type="GO" id="GO:0006811">
    <property type="term" value="P:monoatomic ion transport"/>
    <property type="evidence" value="ECO:0007669"/>
    <property type="project" value="UniProtKB-KW"/>
</dbReference>
<evidence type="ECO:0000256" key="4">
    <source>
        <dbReference type="ARBA" id="ARBA00022452"/>
    </source>
</evidence>
<keyword evidence="5" id="KW-0812">Transmembrane</keyword>
<dbReference type="GO" id="GO:0046930">
    <property type="term" value="C:pore complex"/>
    <property type="evidence" value="ECO:0007669"/>
    <property type="project" value="UniProtKB-KW"/>
</dbReference>
<accession>A1WRT4</accession>
<dbReference type="InterPro" id="IPR023614">
    <property type="entry name" value="Porin_dom_sf"/>
</dbReference>
<dbReference type="OrthoDB" id="6975458at2"/>
<keyword evidence="14" id="KW-1185">Reference proteome</keyword>
<feature type="domain" description="Porin" evidence="12">
    <location>
        <begin position="7"/>
        <end position="354"/>
    </location>
</feature>
<dbReference type="STRING" id="391735.Veis_4644"/>
<evidence type="ECO:0000256" key="1">
    <source>
        <dbReference type="ARBA" id="ARBA00004571"/>
    </source>
</evidence>
<dbReference type="eggNOG" id="COG3203">
    <property type="taxonomic scope" value="Bacteria"/>
</dbReference>
<evidence type="ECO:0000256" key="2">
    <source>
        <dbReference type="ARBA" id="ARBA00011233"/>
    </source>
</evidence>
<keyword evidence="10" id="KW-0998">Cell outer membrane</keyword>
<dbReference type="AlphaFoldDB" id="A1WRT4"/>
<dbReference type="GO" id="GO:0015288">
    <property type="term" value="F:porin activity"/>
    <property type="evidence" value="ECO:0007669"/>
    <property type="project" value="UniProtKB-KW"/>
</dbReference>
<evidence type="ECO:0000256" key="5">
    <source>
        <dbReference type="ARBA" id="ARBA00022692"/>
    </source>
</evidence>
<name>A1WRT4_VEREI</name>
<feature type="chain" id="PRO_5002640816" evidence="11">
    <location>
        <begin position="20"/>
        <end position="387"/>
    </location>
</feature>
<dbReference type="SUPFAM" id="SSF56935">
    <property type="entry name" value="Porins"/>
    <property type="match status" value="1"/>
</dbReference>
<dbReference type="InterPro" id="IPR002299">
    <property type="entry name" value="Porin_Neis"/>
</dbReference>
<evidence type="ECO:0000256" key="8">
    <source>
        <dbReference type="ARBA" id="ARBA00023114"/>
    </source>
</evidence>
<dbReference type="Proteomes" id="UP000000374">
    <property type="component" value="Chromosome"/>
</dbReference>
<sequence length="387" mass="40599">MKRSLVALAALAITGSASAQSSITMFGVVDAGISYYANENTAGVTASQKAVSNSGYNASRFGFRGTEDLGGGLAASFWLEAPITNDDGQGILMFSRRSTVSISGGFGEIRAGRDYTPTFRNDVVFDPFFTAGVGANMLYLANHGFGKWLAGTPATGSTYVRSGNSVGYFLPPNLGGFYGQVMYSFNEREKFDPGTATPATLHTQRTGRYLGGRAGYANGPLDVAASYSSAIIGDDFYAGTTTAVKTWNLGASYDFGVAKLMGEYSSAKKSVDSARPWVSAPDNGLKGYLMGVTVPIGPGLIRASYSQVKYDQNQPSGSNAAKNPQAGKFALGYVHNLSKRTALYAAVARLSNKHGAALSVAGPAFAQGQEALPKTSTGYDFGIRHAF</sequence>
<keyword evidence="9" id="KW-0472">Membrane</keyword>
<proteinExistence type="predicted"/>
<dbReference type="Gene3D" id="2.40.160.10">
    <property type="entry name" value="Porin"/>
    <property type="match status" value="1"/>
</dbReference>
<dbReference type="EMBL" id="CP000542">
    <property type="protein sequence ID" value="ABM60341.1"/>
    <property type="molecule type" value="Genomic_DNA"/>
</dbReference>
<dbReference type="GO" id="GO:0009279">
    <property type="term" value="C:cell outer membrane"/>
    <property type="evidence" value="ECO:0007669"/>
    <property type="project" value="UniProtKB-SubCell"/>
</dbReference>
<comment type="subcellular location">
    <subcellularLocation>
        <location evidence="1">Cell outer membrane</location>
        <topology evidence="1">Multi-pass membrane protein</topology>
    </subcellularLocation>
</comment>
<evidence type="ECO:0000256" key="10">
    <source>
        <dbReference type="ARBA" id="ARBA00023237"/>
    </source>
</evidence>
<keyword evidence="7" id="KW-0406">Ion transport</keyword>
<dbReference type="InterPro" id="IPR033900">
    <property type="entry name" value="Gram_neg_porin_domain"/>
</dbReference>
<dbReference type="PANTHER" id="PTHR34501">
    <property type="entry name" value="PROTEIN YDDL-RELATED"/>
    <property type="match status" value="1"/>
</dbReference>
<dbReference type="CDD" id="cd00342">
    <property type="entry name" value="gram_neg_porins"/>
    <property type="match status" value="1"/>
</dbReference>
<evidence type="ECO:0000256" key="3">
    <source>
        <dbReference type="ARBA" id="ARBA00022448"/>
    </source>
</evidence>
<evidence type="ECO:0000313" key="14">
    <source>
        <dbReference type="Proteomes" id="UP000000374"/>
    </source>
</evidence>
<evidence type="ECO:0000256" key="7">
    <source>
        <dbReference type="ARBA" id="ARBA00023065"/>
    </source>
</evidence>
<dbReference type="PANTHER" id="PTHR34501:SF9">
    <property type="entry name" value="MAJOR OUTER MEMBRANE PROTEIN P.IA"/>
    <property type="match status" value="1"/>
</dbReference>
<dbReference type="Pfam" id="PF13609">
    <property type="entry name" value="Porin_4"/>
    <property type="match status" value="1"/>
</dbReference>
<gene>
    <name evidence="13" type="ordered locus">Veis_4644</name>
</gene>
<dbReference type="HOGENOM" id="CLU_038238_1_1_4"/>
<keyword evidence="8" id="KW-0626">Porin</keyword>
<keyword evidence="3" id="KW-0813">Transport</keyword>
<evidence type="ECO:0000256" key="11">
    <source>
        <dbReference type="SAM" id="SignalP"/>
    </source>
</evidence>
<evidence type="ECO:0000256" key="6">
    <source>
        <dbReference type="ARBA" id="ARBA00022729"/>
    </source>
</evidence>
<keyword evidence="4" id="KW-1134">Transmembrane beta strand</keyword>
<dbReference type="KEGG" id="vei:Veis_4644"/>
<dbReference type="GeneID" id="76462931"/>
<dbReference type="RefSeq" id="WP_011812324.1">
    <property type="nucleotide sequence ID" value="NC_008786.1"/>
</dbReference>
<reference evidence="14" key="1">
    <citation type="submission" date="2006-12" db="EMBL/GenBank/DDBJ databases">
        <title>Complete sequence of chromosome 1 of Verminephrobacter eiseniae EF01-2.</title>
        <authorList>
            <person name="Copeland A."/>
            <person name="Lucas S."/>
            <person name="Lapidus A."/>
            <person name="Barry K."/>
            <person name="Detter J.C."/>
            <person name="Glavina del Rio T."/>
            <person name="Dalin E."/>
            <person name="Tice H."/>
            <person name="Pitluck S."/>
            <person name="Chertkov O."/>
            <person name="Brettin T."/>
            <person name="Bruce D."/>
            <person name="Han C."/>
            <person name="Tapia R."/>
            <person name="Gilna P."/>
            <person name="Schmutz J."/>
            <person name="Larimer F."/>
            <person name="Land M."/>
            <person name="Hauser L."/>
            <person name="Kyrpides N."/>
            <person name="Kim E."/>
            <person name="Stahl D."/>
            <person name="Richardson P."/>
        </authorList>
    </citation>
    <scope>NUCLEOTIDE SEQUENCE [LARGE SCALE GENOMIC DNA]</scope>
    <source>
        <strain evidence="14">EF01-2</strain>
    </source>
</reference>
<comment type="subunit">
    <text evidence="2">Homotrimer.</text>
</comment>
<evidence type="ECO:0000256" key="9">
    <source>
        <dbReference type="ARBA" id="ARBA00023136"/>
    </source>
</evidence>
<dbReference type="InterPro" id="IPR050298">
    <property type="entry name" value="Gram-neg_bact_OMP"/>
</dbReference>
<protein>
    <submittedName>
        <fullName evidence="13">Porin, gram-negative type</fullName>
    </submittedName>
</protein>
<keyword evidence="6 11" id="KW-0732">Signal</keyword>
<evidence type="ECO:0000259" key="12">
    <source>
        <dbReference type="Pfam" id="PF13609"/>
    </source>
</evidence>
<dbReference type="PRINTS" id="PR00184">
    <property type="entry name" value="NEISSPPORIN"/>
</dbReference>